<dbReference type="AlphaFoldDB" id="A0A426Y6K6"/>
<feature type="transmembrane region" description="Helical" evidence="4">
    <location>
        <begin position="130"/>
        <end position="148"/>
    </location>
</feature>
<keyword evidence="4" id="KW-0472">Membrane</keyword>
<dbReference type="PANTHER" id="PTHR32100">
    <property type="entry name" value="OMEGA-6 FATTY ACID DESATURASE, CHLOROPLASTIC"/>
    <property type="match status" value="1"/>
</dbReference>
<evidence type="ECO:0000256" key="4">
    <source>
        <dbReference type="SAM" id="Phobius"/>
    </source>
</evidence>
<feature type="domain" description="Fatty acid desaturase N-terminal" evidence="5">
    <location>
        <begin position="1"/>
        <end position="143"/>
    </location>
</feature>
<keyword evidence="3" id="KW-0560">Oxidoreductase</keyword>
<dbReference type="InterPro" id="IPR021863">
    <property type="entry name" value="FAS_N"/>
</dbReference>
<comment type="subcellular location">
    <subcellularLocation>
        <location evidence="1">Membrane</location>
    </subcellularLocation>
</comment>
<dbReference type="GO" id="GO:0016020">
    <property type="term" value="C:membrane"/>
    <property type="evidence" value="ECO:0007669"/>
    <property type="project" value="UniProtKB-SubCell"/>
</dbReference>
<evidence type="ECO:0000313" key="7">
    <source>
        <dbReference type="Proteomes" id="UP000287651"/>
    </source>
</evidence>
<dbReference type="EMBL" id="AMZH03014586">
    <property type="protein sequence ID" value="RRT47383.1"/>
    <property type="molecule type" value="Genomic_DNA"/>
</dbReference>
<comment type="caution">
    <text evidence="6">The sequence shown here is derived from an EMBL/GenBank/DDBJ whole genome shotgun (WGS) entry which is preliminary data.</text>
</comment>
<sequence>MASRVLSSERCVFRPLPAAFSRPKSGLRPPTSLKPLRSDCSRGGGLDLCRPVGLGGRREWQLGVSALARMVPFAEEMKDGEGKGERVASGCDGEEEAFDPAMPPPFWLAEIRAAIPKHCWEKDPWRSMSYVVRDVVAVFGLAAAAAFLDNWIAWPLYWVAQGTMFWALFVLGHDCHRTHHQNHGHAENDESWHPIFVMWLDLVTYLHHHGHNEKLPWEPVKSGPLPLHLFGVLAKSLARNHYVSDTGDVVYYQSDDRLSDAPETESH</sequence>
<dbReference type="Proteomes" id="UP000287651">
    <property type="component" value="Unassembled WGS sequence"/>
</dbReference>
<proteinExistence type="inferred from homology"/>
<protein>
    <recommendedName>
        <fullName evidence="5">Fatty acid desaturase N-terminal domain-containing protein</fullName>
    </recommendedName>
</protein>
<evidence type="ECO:0000256" key="2">
    <source>
        <dbReference type="ARBA" id="ARBA00009295"/>
    </source>
</evidence>
<reference evidence="6 7" key="1">
    <citation type="journal article" date="2014" name="Agronomy (Basel)">
        <title>A Draft Genome Sequence for Ensete ventricosum, the Drought-Tolerant Tree Against Hunger.</title>
        <authorList>
            <person name="Harrison J."/>
            <person name="Moore K.A."/>
            <person name="Paszkiewicz K."/>
            <person name="Jones T."/>
            <person name="Grant M."/>
            <person name="Ambacheew D."/>
            <person name="Muzemil S."/>
            <person name="Studholme D.J."/>
        </authorList>
    </citation>
    <scope>NUCLEOTIDE SEQUENCE [LARGE SCALE GENOMIC DNA]</scope>
</reference>
<evidence type="ECO:0000256" key="1">
    <source>
        <dbReference type="ARBA" id="ARBA00004370"/>
    </source>
</evidence>
<gene>
    <name evidence="6" type="ORF">B296_00053760</name>
</gene>
<name>A0A426Y6K6_ENSVE</name>
<organism evidence="6 7">
    <name type="scientific">Ensete ventricosum</name>
    <name type="common">Abyssinian banana</name>
    <name type="synonym">Musa ensete</name>
    <dbReference type="NCBI Taxonomy" id="4639"/>
    <lineage>
        <taxon>Eukaryota</taxon>
        <taxon>Viridiplantae</taxon>
        <taxon>Streptophyta</taxon>
        <taxon>Embryophyta</taxon>
        <taxon>Tracheophyta</taxon>
        <taxon>Spermatophyta</taxon>
        <taxon>Magnoliopsida</taxon>
        <taxon>Liliopsida</taxon>
        <taxon>Zingiberales</taxon>
        <taxon>Musaceae</taxon>
        <taxon>Ensete</taxon>
    </lineage>
</organism>
<comment type="similarity">
    <text evidence="2">Belongs to the fatty acid desaturase type 1 family.</text>
</comment>
<keyword evidence="4" id="KW-1133">Transmembrane helix</keyword>
<dbReference type="GO" id="GO:0016717">
    <property type="term" value="F:oxidoreductase activity, acting on paired donors, with oxidation of a pair of donors resulting in the reduction of molecular oxygen to two molecules of water"/>
    <property type="evidence" value="ECO:0007669"/>
    <property type="project" value="InterPro"/>
</dbReference>
<dbReference type="Pfam" id="PF11960">
    <property type="entry name" value="DUF3474"/>
    <property type="match status" value="1"/>
</dbReference>
<evidence type="ECO:0000259" key="5">
    <source>
        <dbReference type="Pfam" id="PF11960"/>
    </source>
</evidence>
<dbReference type="InterPro" id="IPR012171">
    <property type="entry name" value="Fatty_acid_desaturase"/>
</dbReference>
<accession>A0A426Y6K6</accession>
<evidence type="ECO:0000313" key="6">
    <source>
        <dbReference type="EMBL" id="RRT47383.1"/>
    </source>
</evidence>
<evidence type="ECO:0000256" key="3">
    <source>
        <dbReference type="ARBA" id="ARBA00023002"/>
    </source>
</evidence>
<keyword evidence="4" id="KW-0812">Transmembrane</keyword>